<dbReference type="RefSeq" id="WP_394844164.1">
    <property type="nucleotide sequence ID" value="NZ_CP089982.1"/>
</dbReference>
<proteinExistence type="predicted"/>
<feature type="domain" description="Protein kinase" evidence="6">
    <location>
        <begin position="318"/>
        <end position="560"/>
    </location>
</feature>
<evidence type="ECO:0000259" key="6">
    <source>
        <dbReference type="PROSITE" id="PS50011"/>
    </source>
</evidence>
<gene>
    <name evidence="7" type="ORF">LZC95_44820</name>
</gene>
<dbReference type="SUPFAM" id="SSF48452">
    <property type="entry name" value="TPR-like"/>
    <property type="match status" value="1"/>
</dbReference>
<dbReference type="SMART" id="SM00028">
    <property type="entry name" value="TPR"/>
    <property type="match status" value="3"/>
</dbReference>
<reference evidence="7 8" key="1">
    <citation type="submission" date="2021-12" db="EMBL/GenBank/DDBJ databases">
        <title>Discovery of the Pendulisporaceae a myxobacterial family with distinct sporulation behavior and unique specialized metabolism.</title>
        <authorList>
            <person name="Garcia R."/>
            <person name="Popoff A."/>
            <person name="Bader C.D."/>
            <person name="Loehr J."/>
            <person name="Walesch S."/>
            <person name="Walt C."/>
            <person name="Boldt J."/>
            <person name="Bunk B."/>
            <person name="Haeckl F.J.F.P.J."/>
            <person name="Gunesch A.P."/>
            <person name="Birkelbach J."/>
            <person name="Nuebel U."/>
            <person name="Pietschmann T."/>
            <person name="Bach T."/>
            <person name="Mueller R."/>
        </authorList>
    </citation>
    <scope>NUCLEOTIDE SEQUENCE [LARGE SCALE GENOMIC DNA]</scope>
    <source>
        <strain evidence="7 8">MSr12523</strain>
    </source>
</reference>
<evidence type="ECO:0000256" key="5">
    <source>
        <dbReference type="PROSITE-ProRule" id="PRU10141"/>
    </source>
</evidence>
<dbReference type="InterPro" id="IPR011009">
    <property type="entry name" value="Kinase-like_dom_sf"/>
</dbReference>
<keyword evidence="8" id="KW-1185">Reference proteome</keyword>
<dbReference type="PANTHER" id="PTHR43289">
    <property type="entry name" value="MITOGEN-ACTIVATED PROTEIN KINASE KINASE KINASE 20-RELATED"/>
    <property type="match status" value="1"/>
</dbReference>
<dbReference type="Gene3D" id="3.30.200.20">
    <property type="entry name" value="Phosphorylase Kinase, domain 1"/>
    <property type="match status" value="2"/>
</dbReference>
<evidence type="ECO:0000256" key="1">
    <source>
        <dbReference type="ARBA" id="ARBA00022679"/>
    </source>
</evidence>
<dbReference type="InterPro" id="IPR017441">
    <property type="entry name" value="Protein_kinase_ATP_BS"/>
</dbReference>
<dbReference type="PROSITE" id="PS00107">
    <property type="entry name" value="PROTEIN_KINASE_ATP"/>
    <property type="match status" value="1"/>
</dbReference>
<dbReference type="Gene3D" id="1.10.510.10">
    <property type="entry name" value="Transferase(Phosphotransferase) domain 1"/>
    <property type="match status" value="2"/>
</dbReference>
<dbReference type="CDD" id="cd14014">
    <property type="entry name" value="STKc_PknB_like"/>
    <property type="match status" value="2"/>
</dbReference>
<dbReference type="Proteomes" id="UP001379533">
    <property type="component" value="Chromosome"/>
</dbReference>
<dbReference type="Pfam" id="PF00069">
    <property type="entry name" value="Pkinase"/>
    <property type="match status" value="2"/>
</dbReference>
<keyword evidence="3 7" id="KW-0418">Kinase</keyword>
<dbReference type="PROSITE" id="PS50011">
    <property type="entry name" value="PROTEIN_KINASE_DOM"/>
    <property type="match status" value="2"/>
</dbReference>
<keyword evidence="7" id="KW-0723">Serine/threonine-protein kinase</keyword>
<dbReference type="InterPro" id="IPR008271">
    <property type="entry name" value="Ser/Thr_kinase_AS"/>
</dbReference>
<dbReference type="Gene3D" id="1.25.40.10">
    <property type="entry name" value="Tetratricopeptide repeat domain"/>
    <property type="match status" value="1"/>
</dbReference>
<dbReference type="EMBL" id="CP089982">
    <property type="protein sequence ID" value="WXA93564.1"/>
    <property type="molecule type" value="Genomic_DNA"/>
</dbReference>
<feature type="binding site" evidence="5">
    <location>
        <position position="347"/>
    </location>
    <ligand>
        <name>ATP</name>
        <dbReference type="ChEBI" id="CHEBI:30616"/>
    </ligand>
</feature>
<evidence type="ECO:0000256" key="3">
    <source>
        <dbReference type="ARBA" id="ARBA00022777"/>
    </source>
</evidence>
<dbReference type="InterPro" id="IPR000719">
    <property type="entry name" value="Prot_kinase_dom"/>
</dbReference>
<sequence>MNNRLANGARSSERNALFAGRFQVEGEAGVGGMSVVYRALDLSTGETVALKVLRETGSAASRRFNAEAMALEKLRSSAIVRYIDHGITDDDQFYLVLEWIDGESLSARLHRGRLDIADTLKLARRVADGLAAAHALGILHRDIKPSNILLPNRDVGAAKIVDFGLARTMGDPIFEEGVSTVTATGRIVGTPGYMAPEQAHGISDLDERADLFSLGCLLYRCLADVEAFEGSRALTTLARLVLFEPSRVSEMRADVPPELDELVAALLAKKRAQRPTSAVAVREALDRITWDASESPPRSDAPKLRDSKAPQGTVFGRYILEGRLGAGGMGELFRATDTKLERPVALKLLRGSPDRATSARLVREGRAAAALSHPNIVTIYDVGEHEGIPFLASECIDGKDLRAYVRDPAVESERKMRWLQEVARALGAAHRAGVVHGDVKPDNVMIAEHGTVKLVDFGLATAVPGCVVGTPAYLAPEQIRGEPLDGRADQFAWAVMAYELMTQRLPWPGSDPVASMASVLEKEPDLEGLPPKLAPVVARALHKRRDERFPTMEALVAELEAASRPPAARQRLGWKGRALLLAAMLSAAGVGLGLGSRGPRPAAPTAAAPAHPTSVVALPLSSSCAPAAVAVHREGLNALRSANWKQATTLFEKAAQLDPACPETQLRLTVIPRKRWPRARQIEQLRRTLPMRDALSERDRLVLDAFTMLISPEVPSESEAVRLLDEAVRRFPEDAELRVLATLRRSAVPMLPAQLEDALTTIRHATEIDSGYADGWQLQATVLCRLGRHEEEIRALDRCLEAAPGAVDCMEDRSVDLRRVGRCSEATLQARQWVAWDGEQPWAYQELADALVGSGASREGIEEALQMRWKHLPPEAREFAELEDRARLAIWTGQFETALRTAEELEQRAAGARTVEPHLLAALDSVDALTELGRDAEAAAVAAKFLRRHAAWIRGDAVTHSEYTKPFLFAAALEHGQLSPAEWQQATDEWERASQSKIDPFKRWVVRWGTAVGGHIPATDALRSDPRADGGVIPMVDNEPALIGMLEAYEGHIYLLAGDMARAIPLLENASSTCMGLRHGAIRVRAHLWLGMAKEKAGDVPGACEAYRFVLEQWGGAKPSSVTAQKALQRSRSLHCSK</sequence>
<dbReference type="InterPro" id="IPR011990">
    <property type="entry name" value="TPR-like_helical_dom_sf"/>
</dbReference>
<keyword evidence="1" id="KW-0808">Transferase</keyword>
<keyword evidence="4 5" id="KW-0067">ATP-binding</keyword>
<dbReference type="PROSITE" id="PS00108">
    <property type="entry name" value="PROTEIN_KINASE_ST"/>
    <property type="match status" value="2"/>
</dbReference>
<organism evidence="7 8">
    <name type="scientific">Pendulispora brunnea</name>
    <dbReference type="NCBI Taxonomy" id="2905690"/>
    <lineage>
        <taxon>Bacteria</taxon>
        <taxon>Pseudomonadati</taxon>
        <taxon>Myxococcota</taxon>
        <taxon>Myxococcia</taxon>
        <taxon>Myxococcales</taxon>
        <taxon>Sorangiineae</taxon>
        <taxon>Pendulisporaceae</taxon>
        <taxon>Pendulispora</taxon>
    </lineage>
</organism>
<feature type="domain" description="Protein kinase" evidence="6">
    <location>
        <begin position="22"/>
        <end position="288"/>
    </location>
</feature>
<evidence type="ECO:0000256" key="4">
    <source>
        <dbReference type="ARBA" id="ARBA00022840"/>
    </source>
</evidence>
<evidence type="ECO:0000313" key="7">
    <source>
        <dbReference type="EMBL" id="WXA93564.1"/>
    </source>
</evidence>
<dbReference type="InterPro" id="IPR019734">
    <property type="entry name" value="TPR_rpt"/>
</dbReference>
<dbReference type="PANTHER" id="PTHR43289:SF6">
    <property type="entry name" value="SERINE_THREONINE-PROTEIN KINASE NEKL-3"/>
    <property type="match status" value="1"/>
</dbReference>
<protein>
    <submittedName>
        <fullName evidence="7">Serine/threonine protein kinase</fullName>
    </submittedName>
</protein>
<name>A0ABZ2K9P8_9BACT</name>
<keyword evidence="2 5" id="KW-0547">Nucleotide-binding</keyword>
<dbReference type="GO" id="GO:0004674">
    <property type="term" value="F:protein serine/threonine kinase activity"/>
    <property type="evidence" value="ECO:0007669"/>
    <property type="project" value="UniProtKB-KW"/>
</dbReference>
<accession>A0ABZ2K9P8</accession>
<evidence type="ECO:0000256" key="2">
    <source>
        <dbReference type="ARBA" id="ARBA00022741"/>
    </source>
</evidence>
<dbReference type="SMART" id="SM00220">
    <property type="entry name" value="S_TKc"/>
    <property type="match status" value="2"/>
</dbReference>
<evidence type="ECO:0000313" key="8">
    <source>
        <dbReference type="Proteomes" id="UP001379533"/>
    </source>
</evidence>
<dbReference type="SUPFAM" id="SSF56112">
    <property type="entry name" value="Protein kinase-like (PK-like)"/>
    <property type="match status" value="2"/>
</dbReference>